<evidence type="ECO:0000313" key="1">
    <source>
        <dbReference type="EMBL" id="MBB3187260.1"/>
    </source>
</evidence>
<dbReference type="Proteomes" id="UP000544222">
    <property type="component" value="Unassembled WGS sequence"/>
</dbReference>
<name>A0A7W5DR84_9PORP</name>
<gene>
    <name evidence="1" type="ORF">FHX64_001423</name>
</gene>
<reference evidence="1 2" key="1">
    <citation type="submission" date="2020-08" db="EMBL/GenBank/DDBJ databases">
        <title>Genomic Encyclopedia of Type Strains, Phase IV (KMG-IV): sequencing the most valuable type-strain genomes for metagenomic binning, comparative biology and taxonomic classification.</title>
        <authorList>
            <person name="Goeker M."/>
        </authorList>
    </citation>
    <scope>NUCLEOTIDE SEQUENCE [LARGE SCALE GENOMIC DNA]</scope>
    <source>
        <strain evidence="1 2">DSM 27471</strain>
    </source>
</reference>
<protein>
    <submittedName>
        <fullName evidence="1">Uncharacterized protein</fullName>
    </submittedName>
</protein>
<sequence length="46" mass="5307">MTNSLEKDYSDYSFLTNPLLRLSYSTVKIAIFAAQQASFKYKILLL</sequence>
<evidence type="ECO:0000313" key="2">
    <source>
        <dbReference type="Proteomes" id="UP000544222"/>
    </source>
</evidence>
<comment type="caution">
    <text evidence="1">The sequence shown here is derived from an EMBL/GenBank/DDBJ whole genome shotgun (WGS) entry which is preliminary data.</text>
</comment>
<dbReference type="AlphaFoldDB" id="A0A7W5DR84"/>
<accession>A0A7W5DR84</accession>
<organism evidence="1 2">
    <name type="scientific">Microbacter margulisiae</name>
    <dbReference type="NCBI Taxonomy" id="1350067"/>
    <lineage>
        <taxon>Bacteria</taxon>
        <taxon>Pseudomonadati</taxon>
        <taxon>Bacteroidota</taxon>
        <taxon>Bacteroidia</taxon>
        <taxon>Bacteroidales</taxon>
        <taxon>Porphyromonadaceae</taxon>
        <taxon>Microbacter</taxon>
    </lineage>
</organism>
<dbReference type="EMBL" id="JACHYB010000001">
    <property type="protein sequence ID" value="MBB3187260.1"/>
    <property type="molecule type" value="Genomic_DNA"/>
</dbReference>
<keyword evidence="2" id="KW-1185">Reference proteome</keyword>
<proteinExistence type="predicted"/>